<dbReference type="InterPro" id="IPR000182">
    <property type="entry name" value="GNAT_dom"/>
</dbReference>
<evidence type="ECO:0000256" key="1">
    <source>
        <dbReference type="ARBA" id="ARBA00022679"/>
    </source>
</evidence>
<dbReference type="SUPFAM" id="SSF55729">
    <property type="entry name" value="Acyl-CoA N-acyltransferases (Nat)"/>
    <property type="match status" value="1"/>
</dbReference>
<dbReference type="GO" id="GO:0008080">
    <property type="term" value="F:N-acetyltransferase activity"/>
    <property type="evidence" value="ECO:0007669"/>
    <property type="project" value="InterPro"/>
</dbReference>
<dbReference type="InterPro" id="IPR016181">
    <property type="entry name" value="Acyl_CoA_acyltransferase"/>
</dbReference>
<keyword evidence="2" id="KW-0012">Acyltransferase</keyword>
<dbReference type="OrthoDB" id="9775804at2"/>
<accession>A0A544UTF8</accession>
<evidence type="ECO:0000313" key="4">
    <source>
        <dbReference type="EMBL" id="TQR37132.1"/>
    </source>
</evidence>
<dbReference type="Pfam" id="PF00583">
    <property type="entry name" value="Acetyltransf_1"/>
    <property type="match status" value="1"/>
</dbReference>
<comment type="caution">
    <text evidence="4">The sequence shown here is derived from an EMBL/GenBank/DDBJ whole genome shotgun (WGS) entry which is preliminary data.</text>
</comment>
<dbReference type="EMBL" id="SADV01000003">
    <property type="protein sequence ID" value="TQR37132.1"/>
    <property type="molecule type" value="Genomic_DNA"/>
</dbReference>
<dbReference type="GO" id="GO:0005737">
    <property type="term" value="C:cytoplasm"/>
    <property type="evidence" value="ECO:0007669"/>
    <property type="project" value="TreeGrafter"/>
</dbReference>
<dbReference type="PROSITE" id="PS51186">
    <property type="entry name" value="GNAT"/>
    <property type="match status" value="1"/>
</dbReference>
<dbReference type="RefSeq" id="WP_142507823.1">
    <property type="nucleotide sequence ID" value="NZ_SADV01000003.1"/>
</dbReference>
<reference evidence="4 5" key="1">
    <citation type="submission" date="2018-03" db="EMBL/GenBank/DDBJ databases">
        <title>Aerobic endospore-forming bacteria genome sequencing and assembly.</title>
        <authorList>
            <person name="Cavalcante D.A."/>
            <person name="Driks A."/>
            <person name="Putonti C."/>
            <person name="De-Souza M.T."/>
        </authorList>
    </citation>
    <scope>NUCLEOTIDE SEQUENCE [LARGE SCALE GENOMIC DNA]</scope>
    <source>
        <strain evidence="4 5">SDF0037</strain>
    </source>
</reference>
<evidence type="ECO:0000313" key="5">
    <source>
        <dbReference type="Proteomes" id="UP000317944"/>
    </source>
</evidence>
<protein>
    <submittedName>
        <fullName evidence="4">GNAT family N-acetyltransferase</fullName>
    </submittedName>
</protein>
<dbReference type="PANTHER" id="PTHR43626">
    <property type="entry name" value="ACYL-COA N-ACYLTRANSFERASE"/>
    <property type="match status" value="1"/>
</dbReference>
<dbReference type="CDD" id="cd04301">
    <property type="entry name" value="NAT_SF"/>
    <property type="match status" value="1"/>
</dbReference>
<evidence type="ECO:0000256" key="2">
    <source>
        <dbReference type="ARBA" id="ARBA00023315"/>
    </source>
</evidence>
<dbReference type="InterPro" id="IPR045039">
    <property type="entry name" value="NSI-like"/>
</dbReference>
<feature type="domain" description="N-acetyltransferase" evidence="3">
    <location>
        <begin position="1"/>
        <end position="135"/>
    </location>
</feature>
<name>A0A544UTF8_LYSSH</name>
<sequence length="135" mass="15365">MIYQNSLEGISSEMLNGFFVDWPNPPNPQTHLKLLTNSSKIVIALDDHTNQVVGFITAISDGVLSAYIPFLEVLPEYKNKGIGKELVKQMLKELEDIYMIDLCCDDDLVPYYEKLEMLKSNGMLVRNYEMQSGIK</sequence>
<dbReference type="Gene3D" id="3.40.630.30">
    <property type="match status" value="1"/>
</dbReference>
<dbReference type="Proteomes" id="UP000317944">
    <property type="component" value="Unassembled WGS sequence"/>
</dbReference>
<organism evidence="4 5">
    <name type="scientific">Lysinibacillus sphaericus</name>
    <name type="common">Bacillus sphaericus</name>
    <dbReference type="NCBI Taxonomy" id="1421"/>
    <lineage>
        <taxon>Bacteria</taxon>
        <taxon>Bacillati</taxon>
        <taxon>Bacillota</taxon>
        <taxon>Bacilli</taxon>
        <taxon>Bacillales</taxon>
        <taxon>Bacillaceae</taxon>
        <taxon>Lysinibacillus</taxon>
    </lineage>
</organism>
<gene>
    <name evidence="4" type="ORF">C7Y47_05460</name>
</gene>
<evidence type="ECO:0000259" key="3">
    <source>
        <dbReference type="PROSITE" id="PS51186"/>
    </source>
</evidence>
<dbReference type="AlphaFoldDB" id="A0A544UTF8"/>
<dbReference type="PANTHER" id="PTHR43626:SF4">
    <property type="entry name" value="GCN5-RELATED N-ACETYLTRANSFERASE 2, CHLOROPLASTIC"/>
    <property type="match status" value="1"/>
</dbReference>
<proteinExistence type="predicted"/>
<keyword evidence="1" id="KW-0808">Transferase</keyword>